<proteinExistence type="predicted"/>
<dbReference type="PANTHER" id="PTHR28255">
    <property type="match status" value="1"/>
</dbReference>
<gene>
    <name evidence="1" type="ORF">HC026_06630</name>
</gene>
<dbReference type="EMBL" id="JAAXLJ010000009">
    <property type="protein sequence ID" value="NLR18599.1"/>
    <property type="molecule type" value="Genomic_DNA"/>
</dbReference>
<dbReference type="Proteomes" id="UP000763447">
    <property type="component" value="Unassembled WGS sequence"/>
</dbReference>
<keyword evidence="2" id="KW-1185">Reference proteome</keyword>
<evidence type="ECO:0000313" key="2">
    <source>
        <dbReference type="Proteomes" id="UP000763447"/>
    </source>
</evidence>
<dbReference type="InterPro" id="IPR010371">
    <property type="entry name" value="YBR137W-like"/>
</dbReference>
<name>A0ABX1KXB9_9LACO</name>
<sequence>MLSAEEILNQETETTLPHFGLSDLNDFVDCLQKVGKDDYEKVCVLIKLNKRPVFFHAGKFTTNENNIWISKKEKAVDLFDHSSLYEKAINLNNESEFFTSSGLSPKDVAIVGGGLPIFVADTGIVGSLIISGLTDEGDHNLGYQTLVTFKKSLQ</sequence>
<evidence type="ECO:0000313" key="1">
    <source>
        <dbReference type="EMBL" id="NLR18599.1"/>
    </source>
</evidence>
<dbReference type="Gene3D" id="3.30.450.150">
    <property type="entry name" value="Haem-degrading domain"/>
    <property type="match status" value="1"/>
</dbReference>
<evidence type="ECO:0008006" key="3">
    <source>
        <dbReference type="Google" id="ProtNLM"/>
    </source>
</evidence>
<reference evidence="1 2" key="1">
    <citation type="submission" date="2020-04" db="EMBL/GenBank/DDBJ databases">
        <title>A novel species of genus Lactobacillus that was isolated from fermented food Zha-chili.</title>
        <authorList>
            <person name="Zhang Z."/>
        </authorList>
    </citation>
    <scope>NUCLEOTIDE SEQUENCE [LARGE SCALE GENOMIC DNA]</scope>
    <source>
        <strain evidence="2">HBUAS51383</strain>
    </source>
</reference>
<comment type="caution">
    <text evidence="1">The sequence shown here is derived from an EMBL/GenBank/DDBJ whole genome shotgun (WGS) entry which is preliminary data.</text>
</comment>
<dbReference type="InterPro" id="IPR038084">
    <property type="entry name" value="PduO/GlcC-like_sf"/>
</dbReference>
<dbReference type="InterPro" id="IPR005624">
    <property type="entry name" value="PduO/GlcC-like"/>
</dbReference>
<accession>A0ABX1KXB9</accession>
<dbReference type="PANTHER" id="PTHR28255:SF1">
    <property type="entry name" value="UPF0303 PROTEIN YBR137W"/>
    <property type="match status" value="1"/>
</dbReference>
<dbReference type="SUPFAM" id="SSF143744">
    <property type="entry name" value="GlcG-like"/>
    <property type="match status" value="1"/>
</dbReference>
<protein>
    <recommendedName>
        <fullName evidence="3">Heme-degrading domain-containing protein</fullName>
    </recommendedName>
</protein>
<dbReference type="Pfam" id="PF03928">
    <property type="entry name" value="HbpS-like"/>
    <property type="match status" value="1"/>
</dbReference>
<organism evidence="1 2">
    <name type="scientific">Secundilactobacillus angelensis</name>
    <dbReference type="NCBI Taxonomy" id="2722706"/>
    <lineage>
        <taxon>Bacteria</taxon>
        <taxon>Bacillati</taxon>
        <taxon>Bacillota</taxon>
        <taxon>Bacilli</taxon>
        <taxon>Lactobacillales</taxon>
        <taxon>Lactobacillaceae</taxon>
        <taxon>Secundilactobacillus</taxon>
    </lineage>
</organism>
<dbReference type="RefSeq" id="WP_168925208.1">
    <property type="nucleotide sequence ID" value="NZ_JAAXLJ010000009.1"/>
</dbReference>